<evidence type="ECO:0000313" key="2">
    <source>
        <dbReference type="Proteomes" id="UP000003688"/>
    </source>
</evidence>
<organism evidence="1 2">
    <name type="scientific">Pedosphaera parvula (strain Ellin514)</name>
    <dbReference type="NCBI Taxonomy" id="320771"/>
    <lineage>
        <taxon>Bacteria</taxon>
        <taxon>Pseudomonadati</taxon>
        <taxon>Verrucomicrobiota</taxon>
        <taxon>Pedosphaerae</taxon>
        <taxon>Pedosphaerales</taxon>
        <taxon>Pedosphaeraceae</taxon>
        <taxon>Pedosphaera</taxon>
    </lineage>
</organism>
<comment type="caution">
    <text evidence="1">The sequence shown here is derived from an EMBL/GenBank/DDBJ whole genome shotgun (WGS) entry which is preliminary data.</text>
</comment>
<sequence>MSISPLTFNAPDLAEWPQPELSGIPTLNFEFCFNHFICDKNFLTVIWRYVPLSAVIWR</sequence>
<dbReference type="EMBL" id="ABOX02000003">
    <property type="protein sequence ID" value="EEF62832.1"/>
    <property type="molecule type" value="Genomic_DNA"/>
</dbReference>
<name>B9XBE7_PEDPL</name>
<dbReference type="AlphaFoldDB" id="B9XBE7"/>
<proteinExistence type="predicted"/>
<gene>
    <name evidence="1" type="ORF">Cflav_PD5467</name>
</gene>
<reference evidence="1 2" key="1">
    <citation type="journal article" date="2011" name="J. Bacteriol.">
        <title>Genome sequence of 'Pedosphaera parvula' Ellin514, an aerobic Verrucomicrobial isolate from pasture soil.</title>
        <authorList>
            <person name="Kant R."/>
            <person name="van Passel M.W."/>
            <person name="Sangwan P."/>
            <person name="Palva A."/>
            <person name="Lucas S."/>
            <person name="Copeland A."/>
            <person name="Lapidus A."/>
            <person name="Glavina Del Rio T."/>
            <person name="Dalin E."/>
            <person name="Tice H."/>
            <person name="Bruce D."/>
            <person name="Goodwin L."/>
            <person name="Pitluck S."/>
            <person name="Chertkov O."/>
            <person name="Larimer F.W."/>
            <person name="Land M.L."/>
            <person name="Hauser L."/>
            <person name="Brettin T.S."/>
            <person name="Detter J.C."/>
            <person name="Han S."/>
            <person name="de Vos W.M."/>
            <person name="Janssen P.H."/>
            <person name="Smidt H."/>
        </authorList>
    </citation>
    <scope>NUCLEOTIDE SEQUENCE [LARGE SCALE GENOMIC DNA]</scope>
    <source>
        <strain evidence="1 2">Ellin514</strain>
    </source>
</reference>
<keyword evidence="2" id="KW-1185">Reference proteome</keyword>
<dbReference type="Proteomes" id="UP000003688">
    <property type="component" value="Unassembled WGS sequence"/>
</dbReference>
<protein>
    <submittedName>
        <fullName evidence="1">Uncharacterized protein</fullName>
    </submittedName>
</protein>
<accession>B9XBE7</accession>
<evidence type="ECO:0000313" key="1">
    <source>
        <dbReference type="EMBL" id="EEF62832.1"/>
    </source>
</evidence>